<gene>
    <name evidence="3" type="ORF">DLM86_18350</name>
</gene>
<evidence type="ECO:0000313" key="4">
    <source>
        <dbReference type="Proteomes" id="UP000247476"/>
    </source>
</evidence>
<sequence length="590" mass="61537">MGPCPLSKARSAKARLNKVVAIRDCQLIRRKHAAKRRYADMANEWTVPGDFATINGAIASPLVQPYDTIRVAPGFYTNASEGGPIVVTKTIQLLGAQAGVDARTRSAGPAAESIIEITDVTGSVQLNAANVVFDGFTVRNNATGFGIFTSPAFSGYWIFNNVIQNNEGGLSIDTVTGAGNTFSQVRRNALIANNQPGGAGGNGIYTQNGSVNVLIDSNRFTGHTPAASINFAAGSFGSPLLPQANIVISNNDMIDDNSIALTNTTNVKIRDNRMRNTQGSAIFLGGGNTLTEIEGNVLHDGISNAIYVNTIFLATPNTNIRAIANSIQGNANAGLLIDPNAYDDTLPNRRLEATNNWWGSATGPANPANPGGTGDAVIDNNAPAVSEFIPFLDADPIGPTVEEQLAAALAALAASQAQNAALQASLAAAQAELAALQAELASTQARLAAAESVLASARAELTAAQGALDLARTDLAGTLSALGASQAELAAVRAALAASDAALAAAQAALAEAGAAAAAARSEPYAAQAALADSEAKPAACPGRPAVRRVRLVKRRVRRLRRRRRHARRIRLKRKRLVRCKARKARRVRR</sequence>
<proteinExistence type="predicted"/>
<evidence type="ECO:0000256" key="1">
    <source>
        <dbReference type="SAM" id="Coils"/>
    </source>
</evidence>
<dbReference type="InterPro" id="IPR012334">
    <property type="entry name" value="Pectin_lyas_fold"/>
</dbReference>
<dbReference type="Proteomes" id="UP000247476">
    <property type="component" value="Unassembled WGS sequence"/>
</dbReference>
<dbReference type="Gene3D" id="1.10.287.1490">
    <property type="match status" value="1"/>
</dbReference>
<dbReference type="Pfam" id="PF13229">
    <property type="entry name" value="Beta_helix"/>
    <property type="match status" value="1"/>
</dbReference>
<accession>A0A2V5K1I4</accession>
<feature type="domain" description="Right handed beta helix" evidence="2">
    <location>
        <begin position="189"/>
        <end position="336"/>
    </location>
</feature>
<organism evidence="3 4">
    <name type="scientific">Paenibacillus flagellatus</name>
    <dbReference type="NCBI Taxonomy" id="2211139"/>
    <lineage>
        <taxon>Bacteria</taxon>
        <taxon>Bacillati</taxon>
        <taxon>Bacillota</taxon>
        <taxon>Bacilli</taxon>
        <taxon>Bacillales</taxon>
        <taxon>Paenibacillaceae</taxon>
        <taxon>Paenibacillus</taxon>
    </lineage>
</organism>
<dbReference type="EMBL" id="QJVJ01000008">
    <property type="protein sequence ID" value="PYI52961.1"/>
    <property type="molecule type" value="Genomic_DNA"/>
</dbReference>
<dbReference type="InterPro" id="IPR011050">
    <property type="entry name" value="Pectin_lyase_fold/virulence"/>
</dbReference>
<keyword evidence="1" id="KW-0175">Coiled coil</keyword>
<name>A0A2V5K1I4_9BACL</name>
<keyword evidence="4" id="KW-1185">Reference proteome</keyword>
<dbReference type="Gene3D" id="2.160.20.10">
    <property type="entry name" value="Single-stranded right-handed beta-helix, Pectin lyase-like"/>
    <property type="match status" value="1"/>
</dbReference>
<dbReference type="SUPFAM" id="SSF51126">
    <property type="entry name" value="Pectin lyase-like"/>
    <property type="match status" value="1"/>
</dbReference>
<protein>
    <recommendedName>
        <fullName evidence="2">Right handed beta helix domain-containing protein</fullName>
    </recommendedName>
</protein>
<dbReference type="InterPro" id="IPR006626">
    <property type="entry name" value="PbH1"/>
</dbReference>
<evidence type="ECO:0000313" key="3">
    <source>
        <dbReference type="EMBL" id="PYI52961.1"/>
    </source>
</evidence>
<dbReference type="AlphaFoldDB" id="A0A2V5K1I4"/>
<reference evidence="3 4" key="1">
    <citation type="submission" date="2018-05" db="EMBL/GenBank/DDBJ databases">
        <title>Paenibacillus flagellatus sp. nov., isolated from selenium mineral soil.</title>
        <authorList>
            <person name="Dai X."/>
        </authorList>
    </citation>
    <scope>NUCLEOTIDE SEQUENCE [LARGE SCALE GENOMIC DNA]</scope>
    <source>
        <strain evidence="3 4">DXL2</strain>
    </source>
</reference>
<comment type="caution">
    <text evidence="3">The sequence shown here is derived from an EMBL/GenBank/DDBJ whole genome shotgun (WGS) entry which is preliminary data.</text>
</comment>
<feature type="coiled-coil region" evidence="1">
    <location>
        <begin position="412"/>
        <end position="467"/>
    </location>
</feature>
<dbReference type="SMART" id="SM00710">
    <property type="entry name" value="PbH1"/>
    <property type="match status" value="8"/>
</dbReference>
<dbReference type="InterPro" id="IPR039448">
    <property type="entry name" value="Beta_helix"/>
</dbReference>
<evidence type="ECO:0000259" key="2">
    <source>
        <dbReference type="Pfam" id="PF13229"/>
    </source>
</evidence>